<dbReference type="InterPro" id="IPR029063">
    <property type="entry name" value="SAM-dependent_MTases_sf"/>
</dbReference>
<dbReference type="SUPFAM" id="SSF53335">
    <property type="entry name" value="S-adenosyl-L-methionine-dependent methyltransferases"/>
    <property type="match status" value="1"/>
</dbReference>
<gene>
    <name evidence="1" type="ORF">B8V81_1828</name>
</gene>
<evidence type="ECO:0000313" key="2">
    <source>
        <dbReference type="Proteomes" id="UP000234789"/>
    </source>
</evidence>
<dbReference type="Proteomes" id="UP000234789">
    <property type="component" value="Unassembled WGS sequence"/>
</dbReference>
<dbReference type="AlphaFoldDB" id="A0A2N5NBB5"/>
<dbReference type="RefSeq" id="WP_240479008.1">
    <property type="nucleotide sequence ID" value="NZ_BIMM01000003.1"/>
</dbReference>
<keyword evidence="2" id="KW-1185">Reference proteome</keyword>
<comment type="caution">
    <text evidence="1">The sequence shown here is derived from an EMBL/GenBank/DDBJ whole genome shotgun (WGS) entry which is preliminary data.</text>
</comment>
<protein>
    <recommendedName>
        <fullName evidence="3">Methyltransferase domain-containing protein</fullName>
    </recommendedName>
</protein>
<evidence type="ECO:0000313" key="1">
    <source>
        <dbReference type="EMBL" id="PLT47604.1"/>
    </source>
</evidence>
<proteinExistence type="predicted"/>
<reference evidence="1 2" key="1">
    <citation type="submission" date="2017-05" db="EMBL/GenBank/DDBJ databases">
        <title>Functional genome analysis of Paenibacillus pasadenensis strain R16: insights on endophytic life style and antifungal activity.</title>
        <authorList>
            <person name="Passera A."/>
            <person name="Marcolungo L."/>
            <person name="Casati P."/>
            <person name="Brasca M."/>
            <person name="Quaglino F."/>
            <person name="Delledonne M."/>
        </authorList>
    </citation>
    <scope>NUCLEOTIDE SEQUENCE [LARGE SCALE GENOMIC DNA]</scope>
    <source>
        <strain evidence="1 2">R16</strain>
    </source>
</reference>
<evidence type="ECO:0008006" key="3">
    <source>
        <dbReference type="Google" id="ProtNLM"/>
    </source>
</evidence>
<sequence>MGAHAADLQEQIDRYSELILEPGSEPLWEALEQRSPVEAERLADELRSRSALAVAQMEKHRALRLLEGAESPAAYFRNIESCIEEEFGHFAVTPESKVLMVGSGSFPMTPLLIARRTGAEVLGVDIDAEAVELGRQVARKLGPELPIRIEHGHAHEQRGLEEVTHLIFSSTIPVKYELLERLHPLTSPRATAAMRYGDGFKSLFNYPMRQALDSRWLLAGRTLRPDRIFDIALYVKDSGMPGGER</sequence>
<name>A0A2N5NBB5_9BACL</name>
<dbReference type="Gene3D" id="3.40.50.150">
    <property type="entry name" value="Vaccinia Virus protein VP39"/>
    <property type="match status" value="1"/>
</dbReference>
<organism evidence="1 2">
    <name type="scientific">Paenibacillus pasadenensis</name>
    <dbReference type="NCBI Taxonomy" id="217090"/>
    <lineage>
        <taxon>Bacteria</taxon>
        <taxon>Bacillati</taxon>
        <taxon>Bacillota</taxon>
        <taxon>Bacilli</taxon>
        <taxon>Bacillales</taxon>
        <taxon>Paenibacillaceae</taxon>
        <taxon>Paenibacillus</taxon>
    </lineage>
</organism>
<accession>A0A2N5NBB5</accession>
<dbReference type="EMBL" id="NFEZ01000003">
    <property type="protein sequence ID" value="PLT47604.1"/>
    <property type="molecule type" value="Genomic_DNA"/>
</dbReference>